<reference evidence="1" key="1">
    <citation type="submission" date="2016-10" db="EMBL/GenBank/DDBJ databases">
        <authorList>
            <person name="de Groot N.N."/>
        </authorList>
    </citation>
    <scope>NUCLEOTIDE SEQUENCE</scope>
</reference>
<proteinExistence type="predicted"/>
<dbReference type="EMBL" id="FPHD01000050">
    <property type="protein sequence ID" value="SFV59459.1"/>
    <property type="molecule type" value="Genomic_DNA"/>
</dbReference>
<gene>
    <name evidence="1" type="ORF">MNB_SV-8-853</name>
</gene>
<organism evidence="1">
    <name type="scientific">hydrothermal vent metagenome</name>
    <dbReference type="NCBI Taxonomy" id="652676"/>
    <lineage>
        <taxon>unclassified sequences</taxon>
        <taxon>metagenomes</taxon>
        <taxon>ecological metagenomes</taxon>
    </lineage>
</organism>
<name>A0A1W1C0Z0_9ZZZZ</name>
<evidence type="ECO:0000313" key="1">
    <source>
        <dbReference type="EMBL" id="SFV59459.1"/>
    </source>
</evidence>
<dbReference type="AlphaFoldDB" id="A0A1W1C0Z0"/>
<sequence length="44" mass="5222">MITVLLINIKKLPCKSIFGIILRINQWSINEIRFTVFFTVFHTL</sequence>
<protein>
    <submittedName>
        <fullName evidence="1">Uncharacterized protein</fullName>
    </submittedName>
</protein>
<accession>A0A1W1C0Z0</accession>